<dbReference type="PANTHER" id="PTHR46694">
    <property type="entry name" value="AT-RICH INTERACTIVE DOMAIN-CONTAINING PROTEIN 4"/>
    <property type="match status" value="1"/>
</dbReference>
<dbReference type="AlphaFoldDB" id="S8BY86"/>
<accession>S8BY86</accession>
<protein>
    <submittedName>
        <fullName evidence="2">Uncharacterized protein</fullName>
    </submittedName>
</protein>
<dbReference type="Proteomes" id="UP000015453">
    <property type="component" value="Unassembled WGS sequence"/>
</dbReference>
<comment type="caution">
    <text evidence="2">The sequence shown here is derived from an EMBL/GenBank/DDBJ whole genome shotgun (WGS) entry which is preliminary data.</text>
</comment>
<feature type="non-terminal residue" evidence="2">
    <location>
        <position position="1"/>
    </location>
</feature>
<dbReference type="EMBL" id="AUSU01010596">
    <property type="protein sequence ID" value="EPS57141.1"/>
    <property type="molecule type" value="Genomic_DNA"/>
</dbReference>
<dbReference type="PANTHER" id="PTHR46694:SF1">
    <property type="entry name" value="AT-RICH INTERACTIVE DOMAIN-CONTAINING PROTEIN 4"/>
    <property type="match status" value="1"/>
</dbReference>
<organism evidence="2 3">
    <name type="scientific">Genlisea aurea</name>
    <dbReference type="NCBI Taxonomy" id="192259"/>
    <lineage>
        <taxon>Eukaryota</taxon>
        <taxon>Viridiplantae</taxon>
        <taxon>Streptophyta</taxon>
        <taxon>Embryophyta</taxon>
        <taxon>Tracheophyta</taxon>
        <taxon>Spermatophyta</taxon>
        <taxon>Magnoliopsida</taxon>
        <taxon>eudicotyledons</taxon>
        <taxon>Gunneridae</taxon>
        <taxon>Pentapetalae</taxon>
        <taxon>asterids</taxon>
        <taxon>lamiids</taxon>
        <taxon>Lamiales</taxon>
        <taxon>Lentibulariaceae</taxon>
        <taxon>Genlisea</taxon>
    </lineage>
</organism>
<dbReference type="OrthoDB" id="10044343at2759"/>
<name>S8BY86_9LAMI</name>
<sequence>DSCLWESLEDGLNALIRIETRGSKLHNRSSAIPPPLQAGTFSRGVITMRCDITTSSFAHISLLVSGSAQTCFDDQILENQIKSEIIDKSRLVHPLAYPDEFKPRFSEPRRSFSVACGADVFEVSLKVPTWASQIFRQLALDISYRNFAALGIASIQGLAVASFEKDDAERVSFFYPVREKNGGDRGYLNLGQLPPWLRPPPPSRNLRFETSSCSVNGGPVVRGGDDQNKEIRSWNGRQKVRIAALRPIPHVRHRKMLPFSATGSVDLHDGNQAKASLPAAPSKHHSGVVPTVGHRKSTSNSHQAKQVVVSLNPIPLKKHGCGRSSLHVCSE</sequence>
<gene>
    <name evidence="2" type="ORF">M569_17680</name>
</gene>
<dbReference type="InterPro" id="IPR042293">
    <property type="entry name" value="ARID4"/>
</dbReference>
<proteinExistence type="predicted"/>
<evidence type="ECO:0000256" key="1">
    <source>
        <dbReference type="SAM" id="MobiDB-lite"/>
    </source>
</evidence>
<evidence type="ECO:0000313" key="2">
    <source>
        <dbReference type="EMBL" id="EPS57141.1"/>
    </source>
</evidence>
<evidence type="ECO:0000313" key="3">
    <source>
        <dbReference type="Proteomes" id="UP000015453"/>
    </source>
</evidence>
<keyword evidence="3" id="KW-1185">Reference proteome</keyword>
<feature type="non-terminal residue" evidence="2">
    <location>
        <position position="331"/>
    </location>
</feature>
<feature type="region of interest" description="Disordered" evidence="1">
    <location>
        <begin position="270"/>
        <end position="303"/>
    </location>
</feature>
<reference evidence="2 3" key="1">
    <citation type="journal article" date="2013" name="BMC Genomics">
        <title>The miniature genome of a carnivorous plant Genlisea aurea contains a low number of genes and short non-coding sequences.</title>
        <authorList>
            <person name="Leushkin E.V."/>
            <person name="Sutormin R.A."/>
            <person name="Nabieva E.R."/>
            <person name="Penin A.A."/>
            <person name="Kondrashov A.S."/>
            <person name="Logacheva M.D."/>
        </authorList>
    </citation>
    <scope>NUCLEOTIDE SEQUENCE [LARGE SCALE GENOMIC DNA]</scope>
</reference>